<evidence type="ECO:0000313" key="3">
    <source>
        <dbReference type="EMBL" id="QIS16196.1"/>
    </source>
</evidence>
<feature type="transmembrane region" description="Helical" evidence="1">
    <location>
        <begin position="140"/>
        <end position="159"/>
    </location>
</feature>
<dbReference type="Pfam" id="PF07786">
    <property type="entry name" value="HGSNAT_cat"/>
    <property type="match status" value="1"/>
</dbReference>
<name>A0A6G9YT57_9NOCA</name>
<dbReference type="EMBL" id="CP046172">
    <property type="protein sequence ID" value="QIS16196.1"/>
    <property type="molecule type" value="Genomic_DNA"/>
</dbReference>
<dbReference type="InterPro" id="IPR052529">
    <property type="entry name" value="Bact_Transport_Assoc"/>
</dbReference>
<feature type="domain" description="Heparan-alpha-glucosaminide N-acetyltransferase catalytic" evidence="2">
    <location>
        <begin position="18"/>
        <end position="201"/>
    </location>
</feature>
<evidence type="ECO:0000256" key="1">
    <source>
        <dbReference type="SAM" id="Phobius"/>
    </source>
</evidence>
<feature type="transmembrane region" description="Helical" evidence="1">
    <location>
        <begin position="271"/>
        <end position="291"/>
    </location>
</feature>
<dbReference type="InterPro" id="IPR012429">
    <property type="entry name" value="HGSNAT_cat"/>
</dbReference>
<feature type="transmembrane region" description="Helical" evidence="1">
    <location>
        <begin position="329"/>
        <end position="346"/>
    </location>
</feature>
<feature type="transmembrane region" description="Helical" evidence="1">
    <location>
        <begin position="87"/>
        <end position="108"/>
    </location>
</feature>
<feature type="transmembrane region" description="Helical" evidence="1">
    <location>
        <begin position="51"/>
        <end position="75"/>
    </location>
</feature>
<accession>A0A6G9YT57</accession>
<dbReference type="Proteomes" id="UP000503540">
    <property type="component" value="Chromosome"/>
</dbReference>
<evidence type="ECO:0000259" key="2">
    <source>
        <dbReference type="Pfam" id="PF07786"/>
    </source>
</evidence>
<keyword evidence="1" id="KW-0812">Transmembrane</keyword>
<feature type="transmembrane region" description="Helical" evidence="1">
    <location>
        <begin position="209"/>
        <end position="232"/>
    </location>
</feature>
<protein>
    <submittedName>
        <fullName evidence="3">DUF1624 domain-containing protein</fullName>
    </submittedName>
</protein>
<organism evidence="3 4">
    <name type="scientific">Nocardia arthritidis</name>
    <dbReference type="NCBI Taxonomy" id="228602"/>
    <lineage>
        <taxon>Bacteria</taxon>
        <taxon>Bacillati</taxon>
        <taxon>Actinomycetota</taxon>
        <taxon>Actinomycetes</taxon>
        <taxon>Mycobacteriales</taxon>
        <taxon>Nocardiaceae</taxon>
        <taxon>Nocardia</taxon>
    </lineage>
</organism>
<feature type="transmembrane region" description="Helical" evidence="1">
    <location>
        <begin position="298"/>
        <end position="323"/>
    </location>
</feature>
<gene>
    <name evidence="3" type="ORF">F5544_41930</name>
</gene>
<dbReference type="KEGG" id="nah:F5544_41930"/>
<dbReference type="AlphaFoldDB" id="A0A6G9YT57"/>
<dbReference type="PANTHER" id="PTHR30590:SF3">
    <property type="entry name" value="HYPOTHETICAL MEMBRANE SPANNING PROTEIN"/>
    <property type="match status" value="1"/>
</dbReference>
<reference evidence="3 4" key="1">
    <citation type="journal article" date="2019" name="ACS Chem. Biol.">
        <title>Identification and Mobilization of a Cryptic Antibiotic Biosynthesis Gene Locus from a Human-Pathogenic Nocardia Isolate.</title>
        <authorList>
            <person name="Herisse M."/>
            <person name="Ishida K."/>
            <person name="Porter J.L."/>
            <person name="Howden B."/>
            <person name="Hertweck C."/>
            <person name="Stinear T.P."/>
            <person name="Pidot S.J."/>
        </authorList>
    </citation>
    <scope>NUCLEOTIDE SEQUENCE [LARGE SCALE GENOMIC DNA]</scope>
    <source>
        <strain evidence="3 4">AUSMDU00012717</strain>
    </source>
</reference>
<sequence length="386" mass="40832">MAVETRLPTSRPAADRTRISAVDTARGLAVIGMIAAHTLDLTDLTWTDPGHWYAVVSGRSSILFAVLGGVSLALLTGRTRPPSGPDLIAARLRVIVRACLLFLLGGILTATAPSAAVILEYYAVMFVLAVPLLTWRPRRLLLAAAVWASVTPVLMWWLLGVLPESASATGGIVNLGITGVYPAAIWVAFVLVGLAIGRSDLGAESTRKLLLLGGSAAALLGYGCAWLATWLWNPDNASYLAGDESSLSSTSRPPNPGFTTLLNAEPHSGTTFEIVGSVGVAAAILGALLYLPPARHRILLPLNAIGSMPLTVYAAHIISLALWEPEDDPRFLLISIVIAALFALLWRRFVGRGPLEWVMYRVSAAALRHTRDTPTANGEGRAATAG</sequence>
<dbReference type="PANTHER" id="PTHR30590">
    <property type="entry name" value="INNER MEMBRANE PROTEIN"/>
    <property type="match status" value="1"/>
</dbReference>
<feature type="transmembrane region" description="Helical" evidence="1">
    <location>
        <begin position="179"/>
        <end position="197"/>
    </location>
</feature>
<proteinExistence type="predicted"/>
<dbReference type="RefSeq" id="WP_167478312.1">
    <property type="nucleotide sequence ID" value="NZ_CP046172.1"/>
</dbReference>
<keyword evidence="1" id="KW-0472">Membrane</keyword>
<keyword evidence="4" id="KW-1185">Reference proteome</keyword>
<feature type="transmembrane region" description="Helical" evidence="1">
    <location>
        <begin position="114"/>
        <end position="133"/>
    </location>
</feature>
<evidence type="ECO:0000313" key="4">
    <source>
        <dbReference type="Proteomes" id="UP000503540"/>
    </source>
</evidence>
<keyword evidence="1" id="KW-1133">Transmembrane helix</keyword>